<name>A0A3E1Y299_9BACT</name>
<keyword evidence="9" id="KW-1185">Reference proteome</keyword>
<evidence type="ECO:0000256" key="1">
    <source>
        <dbReference type="ARBA" id="ARBA00004442"/>
    </source>
</evidence>
<organism evidence="8 9">
    <name type="scientific">Chitinophaga silvatica</name>
    <dbReference type="NCBI Taxonomy" id="2282649"/>
    <lineage>
        <taxon>Bacteria</taxon>
        <taxon>Pseudomonadati</taxon>
        <taxon>Bacteroidota</taxon>
        <taxon>Chitinophagia</taxon>
        <taxon>Chitinophagales</taxon>
        <taxon>Chitinophagaceae</taxon>
        <taxon>Chitinophaga</taxon>
    </lineage>
</organism>
<evidence type="ECO:0000256" key="5">
    <source>
        <dbReference type="ARBA" id="ARBA00023237"/>
    </source>
</evidence>
<dbReference type="OrthoDB" id="1094477at2"/>
<comment type="similarity">
    <text evidence="2">Belongs to the SusD family.</text>
</comment>
<dbReference type="AlphaFoldDB" id="A0A3E1Y299"/>
<evidence type="ECO:0000259" key="6">
    <source>
        <dbReference type="Pfam" id="PF07980"/>
    </source>
</evidence>
<dbReference type="Gene3D" id="1.25.40.390">
    <property type="match status" value="2"/>
</dbReference>
<dbReference type="PROSITE" id="PS51257">
    <property type="entry name" value="PROKAR_LIPOPROTEIN"/>
    <property type="match status" value="1"/>
</dbReference>
<dbReference type="GO" id="GO:0009279">
    <property type="term" value="C:cell outer membrane"/>
    <property type="evidence" value="ECO:0007669"/>
    <property type="project" value="UniProtKB-SubCell"/>
</dbReference>
<comment type="subcellular location">
    <subcellularLocation>
        <location evidence="1">Cell outer membrane</location>
    </subcellularLocation>
</comment>
<keyword evidence="4" id="KW-0472">Membrane</keyword>
<keyword evidence="5" id="KW-0998">Cell outer membrane</keyword>
<proteinExistence type="inferred from homology"/>
<dbReference type="Pfam" id="PF14322">
    <property type="entry name" value="SusD-like_3"/>
    <property type="match status" value="1"/>
</dbReference>
<evidence type="ECO:0000313" key="9">
    <source>
        <dbReference type="Proteomes" id="UP000260644"/>
    </source>
</evidence>
<evidence type="ECO:0000256" key="2">
    <source>
        <dbReference type="ARBA" id="ARBA00006275"/>
    </source>
</evidence>
<reference evidence="8 9" key="1">
    <citation type="submission" date="2018-07" db="EMBL/GenBank/DDBJ databases">
        <title>Chitinophaga K2CV101002-2 sp. nov., isolated from a monsoon evergreen broad-leaved forest soil.</title>
        <authorList>
            <person name="Lv Y."/>
        </authorList>
    </citation>
    <scope>NUCLEOTIDE SEQUENCE [LARGE SCALE GENOMIC DNA]</scope>
    <source>
        <strain evidence="8 9">GDMCC 1.1288</strain>
    </source>
</reference>
<evidence type="ECO:0000256" key="3">
    <source>
        <dbReference type="ARBA" id="ARBA00022729"/>
    </source>
</evidence>
<dbReference type="Pfam" id="PF07980">
    <property type="entry name" value="SusD_RagB"/>
    <property type="match status" value="1"/>
</dbReference>
<dbReference type="RefSeq" id="WP_116978887.1">
    <property type="nucleotide sequence ID" value="NZ_QPMM01000019.1"/>
</dbReference>
<evidence type="ECO:0000259" key="7">
    <source>
        <dbReference type="Pfam" id="PF14322"/>
    </source>
</evidence>
<protein>
    <submittedName>
        <fullName evidence="8">RagB/SusD family nutrient uptake outer membrane protein</fullName>
    </submittedName>
</protein>
<feature type="domain" description="SusD-like N-terminal" evidence="7">
    <location>
        <begin position="105"/>
        <end position="238"/>
    </location>
</feature>
<dbReference type="EMBL" id="QPMM01000019">
    <property type="protein sequence ID" value="RFS18802.1"/>
    <property type="molecule type" value="Genomic_DNA"/>
</dbReference>
<gene>
    <name evidence="8" type="ORF">DVR12_26755</name>
</gene>
<dbReference type="InterPro" id="IPR011990">
    <property type="entry name" value="TPR-like_helical_dom_sf"/>
</dbReference>
<evidence type="ECO:0000256" key="4">
    <source>
        <dbReference type="ARBA" id="ARBA00023136"/>
    </source>
</evidence>
<sequence>MKRNILLLIVITTFFCSCKKFLEEQSKTEIIPKRTSDFGDLLAGQGYLSTDNYMFIETMLLSDDIQYFSSTTYPPTPTALADYPVFQWQADFITLCQQSGSLSIDRFNTWKTAYKCILGSNIALQYLDGSIGSQSEKDWYKGQAYALRAFNHFILVNTYGNPYNDSTTTPDKSLGVPIRLDANVTEKPMARNTVKEVYNQITQDLDSAITLLERERRNFSPRIIDRSSAHLLASRVYLYMEDWTKVVENASKVIEVHPDILDLNSNTNSIISTSNIECLFWYGDSKNYFDNINRVVSLSDDLNRSFEDDDLRVAGFYCDRTPDFLKFLFPSDLMDNKWQVDNSNGLTWRTSEAYLNRAEANIQLYRITGDVSKAQAALDDLNKLRVNRYLTGTYKPWTLVSGDKLLQQCRDERRREFTMEEGHRWFDLRRYGMPEIKHIYTPAPGENQIFTLKKHDPQYTLPIPPDALQRNPGLVQNKQITTLRKPD</sequence>
<dbReference type="Proteomes" id="UP000260644">
    <property type="component" value="Unassembled WGS sequence"/>
</dbReference>
<comment type="caution">
    <text evidence="8">The sequence shown here is derived from an EMBL/GenBank/DDBJ whole genome shotgun (WGS) entry which is preliminary data.</text>
</comment>
<dbReference type="InterPro" id="IPR012944">
    <property type="entry name" value="SusD_RagB_dom"/>
</dbReference>
<dbReference type="SUPFAM" id="SSF48452">
    <property type="entry name" value="TPR-like"/>
    <property type="match status" value="1"/>
</dbReference>
<dbReference type="InterPro" id="IPR033985">
    <property type="entry name" value="SusD-like_N"/>
</dbReference>
<keyword evidence="3" id="KW-0732">Signal</keyword>
<evidence type="ECO:0000313" key="8">
    <source>
        <dbReference type="EMBL" id="RFS18802.1"/>
    </source>
</evidence>
<feature type="domain" description="RagB/SusD" evidence="6">
    <location>
        <begin position="347"/>
        <end position="477"/>
    </location>
</feature>
<accession>A0A3E1Y299</accession>